<feature type="non-terminal residue" evidence="1">
    <location>
        <position position="1"/>
    </location>
</feature>
<gene>
    <name evidence="1" type="ORF">METZ01_LOCUS292803</name>
</gene>
<accession>A0A382LT97</accession>
<protein>
    <submittedName>
        <fullName evidence="1">Uncharacterized protein</fullName>
    </submittedName>
</protein>
<sequence>RATSSGVFGAIVGGSAHGTYRGDYFLDKDEEWHLENESPSKQRESGDDILIVFYGLQPNYLRNKLFDPTDTADENKQGKWRSEMVFLEEGDPQWLDVDPDDSEYSIVVFAAFTPQGGPQYGVGVNSLLDPDKIEQRGLVNLNEEDAES</sequence>
<proteinExistence type="predicted"/>
<reference evidence="1" key="1">
    <citation type="submission" date="2018-05" db="EMBL/GenBank/DDBJ databases">
        <authorList>
            <person name="Lanie J.A."/>
            <person name="Ng W.-L."/>
            <person name="Kazmierczak K.M."/>
            <person name="Andrzejewski T.M."/>
            <person name="Davidsen T.M."/>
            <person name="Wayne K.J."/>
            <person name="Tettelin H."/>
            <person name="Glass J.I."/>
            <person name="Rusch D."/>
            <person name="Podicherti R."/>
            <person name="Tsui H.-C.T."/>
            <person name="Winkler M.E."/>
        </authorList>
    </citation>
    <scope>NUCLEOTIDE SEQUENCE</scope>
</reference>
<dbReference type="EMBL" id="UINC01089130">
    <property type="protein sequence ID" value="SVC39949.1"/>
    <property type="molecule type" value="Genomic_DNA"/>
</dbReference>
<organism evidence="1">
    <name type="scientific">marine metagenome</name>
    <dbReference type="NCBI Taxonomy" id="408172"/>
    <lineage>
        <taxon>unclassified sequences</taxon>
        <taxon>metagenomes</taxon>
        <taxon>ecological metagenomes</taxon>
    </lineage>
</organism>
<name>A0A382LT97_9ZZZZ</name>
<dbReference type="AlphaFoldDB" id="A0A382LT97"/>
<evidence type="ECO:0000313" key="1">
    <source>
        <dbReference type="EMBL" id="SVC39949.1"/>
    </source>
</evidence>